<feature type="domain" description="Mannosylglycerate synthase C-terminal" evidence="1">
    <location>
        <begin position="269"/>
        <end position="377"/>
    </location>
</feature>
<dbReference type="SUPFAM" id="SSF53448">
    <property type="entry name" value="Nucleotide-diphospho-sugar transferases"/>
    <property type="match status" value="1"/>
</dbReference>
<evidence type="ECO:0000259" key="2">
    <source>
        <dbReference type="Pfam" id="PF21969"/>
    </source>
</evidence>
<dbReference type="AlphaFoldDB" id="A0A8T0G2G3"/>
<dbReference type="Pfam" id="PF21969">
    <property type="entry name" value="MGS_GT"/>
    <property type="match status" value="1"/>
</dbReference>
<name>A0A8T0G2G3_CERPU</name>
<comment type="caution">
    <text evidence="3">The sequence shown here is derived from an EMBL/GenBank/DDBJ whole genome shotgun (WGS) entry which is preliminary data.</text>
</comment>
<evidence type="ECO:0000259" key="1">
    <source>
        <dbReference type="Pfam" id="PF21967"/>
    </source>
</evidence>
<sequence length="396" mass="45208">MSSLVCFPFKEEDVPTFVRNIQSAASHERVGAVICVGFSRGVTWHGILAAIPDIEAVYKKPVILAEKKRHASTGLRAGKGDGMNTALEYFLHHPEFTRLHFYDSDIVSFSRDWITKAEVCTDAGGYDVVRHYYPRSSTDAMITWFVTKVGFALLWPDSVLPCIEQPLGGELCLSRKAVQTLFADRRVRDQAGWGIDTLYTFVAAQAGLRLAEVYIQEGKIHSLYSGLSDLKTMLVECFSAIQLLRHDDVPVSKIQYSIEPPQPVPKRLKQKVGYDIEKTLKLLRMNWTPRQWELLQQHFDPVLVKGLQQASEWPSWMWADEAAWMAAYPVFLNNFQMGDTDWEEILFKVWVGRVLNYTLRDVVRGYDAAIDTLREMVNNTCNLATKREVEMYQNGK</sequence>
<gene>
    <name evidence="3" type="ORF">KC19_12G011600</name>
</gene>
<dbReference type="Pfam" id="PF21967">
    <property type="entry name" value="MGS_C"/>
    <property type="match status" value="1"/>
</dbReference>
<reference evidence="3" key="1">
    <citation type="submission" date="2020-06" db="EMBL/GenBank/DDBJ databases">
        <title>WGS assembly of Ceratodon purpureus strain R40.</title>
        <authorList>
            <person name="Carey S.B."/>
            <person name="Jenkins J."/>
            <person name="Shu S."/>
            <person name="Lovell J.T."/>
            <person name="Sreedasyam A."/>
            <person name="Maumus F."/>
            <person name="Tiley G.P."/>
            <person name="Fernandez-Pozo N."/>
            <person name="Barry K."/>
            <person name="Chen C."/>
            <person name="Wang M."/>
            <person name="Lipzen A."/>
            <person name="Daum C."/>
            <person name="Saski C.A."/>
            <person name="Payton A.C."/>
            <person name="Mcbreen J.C."/>
            <person name="Conrad R.E."/>
            <person name="Kollar L.M."/>
            <person name="Olsson S."/>
            <person name="Huttunen S."/>
            <person name="Landis J.B."/>
            <person name="Wickett N.J."/>
            <person name="Johnson M.G."/>
            <person name="Rensing S.A."/>
            <person name="Grimwood J."/>
            <person name="Schmutz J."/>
            <person name="Mcdaniel S.F."/>
        </authorList>
    </citation>
    <scope>NUCLEOTIDE SEQUENCE</scope>
    <source>
        <strain evidence="3">R40</strain>
    </source>
</reference>
<organism evidence="3 4">
    <name type="scientific">Ceratodon purpureus</name>
    <name type="common">Fire moss</name>
    <name type="synonym">Dicranum purpureum</name>
    <dbReference type="NCBI Taxonomy" id="3225"/>
    <lineage>
        <taxon>Eukaryota</taxon>
        <taxon>Viridiplantae</taxon>
        <taxon>Streptophyta</taxon>
        <taxon>Embryophyta</taxon>
        <taxon>Bryophyta</taxon>
        <taxon>Bryophytina</taxon>
        <taxon>Bryopsida</taxon>
        <taxon>Dicranidae</taxon>
        <taxon>Pseudoditrichales</taxon>
        <taxon>Ditrichaceae</taxon>
        <taxon>Ceratodon</taxon>
    </lineage>
</organism>
<keyword evidence="4" id="KW-1185">Reference proteome</keyword>
<dbReference type="OrthoDB" id="2012100at2759"/>
<protein>
    <submittedName>
        <fullName evidence="3">Uncharacterized protein</fullName>
    </submittedName>
</protein>
<evidence type="ECO:0000313" key="4">
    <source>
        <dbReference type="Proteomes" id="UP000822688"/>
    </source>
</evidence>
<dbReference type="Proteomes" id="UP000822688">
    <property type="component" value="Chromosome 12"/>
</dbReference>
<dbReference type="InterPro" id="IPR054145">
    <property type="entry name" value="MGS_GT"/>
</dbReference>
<proteinExistence type="predicted"/>
<accession>A0A8T0G2G3</accession>
<dbReference type="InterPro" id="IPR029044">
    <property type="entry name" value="Nucleotide-diphossugar_trans"/>
</dbReference>
<dbReference type="InterPro" id="IPR054143">
    <property type="entry name" value="MGS_C"/>
</dbReference>
<feature type="domain" description="Mannosylglycerate synthase GT" evidence="2">
    <location>
        <begin position="3"/>
        <end position="242"/>
    </location>
</feature>
<dbReference type="Gene3D" id="3.90.550.10">
    <property type="entry name" value="Spore Coat Polysaccharide Biosynthesis Protein SpsA, Chain A"/>
    <property type="match status" value="2"/>
</dbReference>
<evidence type="ECO:0000313" key="3">
    <source>
        <dbReference type="EMBL" id="KAG0553443.1"/>
    </source>
</evidence>
<dbReference type="EMBL" id="CM026433">
    <property type="protein sequence ID" value="KAG0553443.1"/>
    <property type="molecule type" value="Genomic_DNA"/>
</dbReference>